<organism evidence="1 2">
    <name type="scientific">Chlamydomonas eustigma</name>
    <dbReference type="NCBI Taxonomy" id="1157962"/>
    <lineage>
        <taxon>Eukaryota</taxon>
        <taxon>Viridiplantae</taxon>
        <taxon>Chlorophyta</taxon>
        <taxon>core chlorophytes</taxon>
        <taxon>Chlorophyceae</taxon>
        <taxon>CS clade</taxon>
        <taxon>Chlamydomonadales</taxon>
        <taxon>Chlamydomonadaceae</taxon>
        <taxon>Chlamydomonas</taxon>
    </lineage>
</organism>
<dbReference type="Proteomes" id="UP000232323">
    <property type="component" value="Unassembled WGS sequence"/>
</dbReference>
<reference evidence="1 2" key="1">
    <citation type="submission" date="2017-08" db="EMBL/GenBank/DDBJ databases">
        <title>Acidophilic green algal genome provides insights into adaptation to an acidic environment.</title>
        <authorList>
            <person name="Hirooka S."/>
            <person name="Hirose Y."/>
            <person name="Kanesaki Y."/>
            <person name="Higuchi S."/>
            <person name="Fujiwara T."/>
            <person name="Onuma R."/>
            <person name="Era A."/>
            <person name="Ohbayashi R."/>
            <person name="Uzuka A."/>
            <person name="Nozaki H."/>
            <person name="Yoshikawa H."/>
            <person name="Miyagishima S.Y."/>
        </authorList>
    </citation>
    <scope>NUCLEOTIDE SEQUENCE [LARGE SCALE GENOMIC DNA]</scope>
    <source>
        <strain evidence="1 2">NIES-2499</strain>
    </source>
</reference>
<proteinExistence type="predicted"/>
<gene>
    <name evidence="1" type="ORF">CEUSTIGMA_g13932.t1</name>
</gene>
<dbReference type="EMBL" id="BEGY01000346">
    <property type="protein sequence ID" value="GAX86525.1"/>
    <property type="molecule type" value="Genomic_DNA"/>
</dbReference>
<accession>A0A250XTY4</accession>
<keyword evidence="2" id="KW-1185">Reference proteome</keyword>
<sequence length="146" mass="16128">MSVNTHCISVTKMSDKNSKRAFHIQQHEVKVHQSEIQTRAAKARTIYIRFCQENQCPQDLTILEDPVLSKARLFILSGMKGPCRYKLGLFKVMLMGNPHQAGDSGARNSIHRLAAELAVLADEGRKEVVGGAEATVLQAQAAEGRE</sequence>
<name>A0A250XTY4_9CHLO</name>
<dbReference type="AlphaFoldDB" id="A0A250XTY4"/>
<comment type="caution">
    <text evidence="1">The sequence shown here is derived from an EMBL/GenBank/DDBJ whole genome shotgun (WGS) entry which is preliminary data.</text>
</comment>
<evidence type="ECO:0000313" key="1">
    <source>
        <dbReference type="EMBL" id="GAX86525.1"/>
    </source>
</evidence>
<protein>
    <submittedName>
        <fullName evidence="1">Uncharacterized protein</fullName>
    </submittedName>
</protein>
<evidence type="ECO:0000313" key="2">
    <source>
        <dbReference type="Proteomes" id="UP000232323"/>
    </source>
</evidence>